<dbReference type="EnsemblPlants" id="Zm00001eb233260_T001">
    <property type="protein sequence ID" value="Zm00001eb233260_P001"/>
    <property type="gene ID" value="Zm00001eb233260"/>
</dbReference>
<dbReference type="GO" id="GO:0005737">
    <property type="term" value="C:cytoplasm"/>
    <property type="evidence" value="ECO:0000318"/>
    <property type="project" value="GO_Central"/>
</dbReference>
<evidence type="ECO:0000256" key="1">
    <source>
        <dbReference type="ARBA" id="ARBA00007365"/>
    </source>
</evidence>
<evidence type="ECO:0000313" key="4">
    <source>
        <dbReference type="Proteomes" id="UP000007305"/>
    </source>
</evidence>
<evidence type="ECO:0000259" key="2">
    <source>
        <dbReference type="PROSITE" id="PS50072"/>
    </source>
</evidence>
<dbReference type="Pfam" id="PF00160">
    <property type="entry name" value="Pro_isomerase"/>
    <property type="match status" value="1"/>
</dbReference>
<keyword evidence="4" id="KW-1185">Reference proteome</keyword>
<dbReference type="InParanoid" id="A0A804PFA1"/>
<dbReference type="InterPro" id="IPR029000">
    <property type="entry name" value="Cyclophilin-like_dom_sf"/>
</dbReference>
<dbReference type="InterPro" id="IPR000535">
    <property type="entry name" value="MSP_dom"/>
</dbReference>
<organism evidence="3 4">
    <name type="scientific">Zea mays</name>
    <name type="common">Maize</name>
    <dbReference type="NCBI Taxonomy" id="4577"/>
    <lineage>
        <taxon>Eukaryota</taxon>
        <taxon>Viridiplantae</taxon>
        <taxon>Streptophyta</taxon>
        <taxon>Embryophyta</taxon>
        <taxon>Tracheophyta</taxon>
        <taxon>Spermatophyta</taxon>
        <taxon>Magnoliopsida</taxon>
        <taxon>Liliopsida</taxon>
        <taxon>Poales</taxon>
        <taxon>Poaceae</taxon>
        <taxon>PACMAD clade</taxon>
        <taxon>Panicoideae</taxon>
        <taxon>Andropogonodae</taxon>
        <taxon>Andropogoneae</taxon>
        <taxon>Tripsacinae</taxon>
        <taxon>Zea</taxon>
    </lineage>
</organism>
<dbReference type="Gene3D" id="2.60.40.10">
    <property type="entry name" value="Immunoglobulins"/>
    <property type="match status" value="1"/>
</dbReference>
<reference evidence="4" key="1">
    <citation type="journal article" date="2009" name="Science">
        <title>The B73 maize genome: complexity, diversity, and dynamics.</title>
        <authorList>
            <person name="Schnable P.S."/>
            <person name="Ware D."/>
            <person name="Fulton R.S."/>
            <person name="Stein J.C."/>
            <person name="Wei F."/>
            <person name="Pasternak S."/>
            <person name="Liang C."/>
            <person name="Zhang J."/>
            <person name="Fulton L."/>
            <person name="Graves T.A."/>
            <person name="Minx P."/>
            <person name="Reily A.D."/>
            <person name="Courtney L."/>
            <person name="Kruchowski S.S."/>
            <person name="Tomlinson C."/>
            <person name="Strong C."/>
            <person name="Delehaunty K."/>
            <person name="Fronick C."/>
            <person name="Courtney B."/>
            <person name="Rock S.M."/>
            <person name="Belter E."/>
            <person name="Du F."/>
            <person name="Kim K."/>
            <person name="Abbott R.M."/>
            <person name="Cotton M."/>
            <person name="Levy A."/>
            <person name="Marchetto P."/>
            <person name="Ochoa K."/>
            <person name="Jackson S.M."/>
            <person name="Gillam B."/>
            <person name="Chen W."/>
            <person name="Yan L."/>
            <person name="Higginbotham J."/>
            <person name="Cardenas M."/>
            <person name="Waligorski J."/>
            <person name="Applebaum E."/>
            <person name="Phelps L."/>
            <person name="Falcone J."/>
            <person name="Kanchi K."/>
            <person name="Thane T."/>
            <person name="Scimone A."/>
            <person name="Thane N."/>
            <person name="Henke J."/>
            <person name="Wang T."/>
            <person name="Ruppert J."/>
            <person name="Shah N."/>
            <person name="Rotter K."/>
            <person name="Hodges J."/>
            <person name="Ingenthron E."/>
            <person name="Cordes M."/>
            <person name="Kohlberg S."/>
            <person name="Sgro J."/>
            <person name="Delgado B."/>
            <person name="Mead K."/>
            <person name="Chinwalla A."/>
            <person name="Leonard S."/>
            <person name="Crouse K."/>
            <person name="Collura K."/>
            <person name="Kudrna D."/>
            <person name="Currie J."/>
            <person name="He R."/>
            <person name="Angelova A."/>
            <person name="Rajasekar S."/>
            <person name="Mueller T."/>
            <person name="Lomeli R."/>
            <person name="Scara G."/>
            <person name="Ko A."/>
            <person name="Delaney K."/>
            <person name="Wissotski M."/>
            <person name="Lopez G."/>
            <person name="Campos D."/>
            <person name="Braidotti M."/>
            <person name="Ashley E."/>
            <person name="Golser W."/>
            <person name="Kim H."/>
            <person name="Lee S."/>
            <person name="Lin J."/>
            <person name="Dujmic Z."/>
            <person name="Kim W."/>
            <person name="Talag J."/>
            <person name="Zuccolo A."/>
            <person name="Fan C."/>
            <person name="Sebastian A."/>
            <person name="Kramer M."/>
            <person name="Spiegel L."/>
            <person name="Nascimento L."/>
            <person name="Zutavern T."/>
            <person name="Miller B."/>
            <person name="Ambroise C."/>
            <person name="Muller S."/>
            <person name="Spooner W."/>
            <person name="Narechania A."/>
            <person name="Ren L."/>
            <person name="Wei S."/>
            <person name="Kumari S."/>
            <person name="Faga B."/>
            <person name="Levy M.J."/>
            <person name="McMahan L."/>
            <person name="Van Buren P."/>
            <person name="Vaughn M.W."/>
            <person name="Ying K."/>
            <person name="Yeh C.-T."/>
            <person name="Emrich S.J."/>
            <person name="Jia Y."/>
            <person name="Kalyanaraman A."/>
            <person name="Hsia A.-P."/>
            <person name="Barbazuk W.B."/>
            <person name="Baucom R.S."/>
            <person name="Brutnell T.P."/>
            <person name="Carpita N.C."/>
            <person name="Chaparro C."/>
            <person name="Chia J.-M."/>
            <person name="Deragon J.-M."/>
            <person name="Estill J.C."/>
            <person name="Fu Y."/>
            <person name="Jeddeloh J.A."/>
            <person name="Han Y."/>
            <person name="Lee H."/>
            <person name="Li P."/>
            <person name="Lisch D.R."/>
            <person name="Liu S."/>
            <person name="Liu Z."/>
            <person name="Nagel D.H."/>
            <person name="McCann M.C."/>
            <person name="SanMiguel P."/>
            <person name="Myers A.M."/>
            <person name="Nettleton D."/>
            <person name="Nguyen J."/>
            <person name="Penning B.W."/>
            <person name="Ponnala L."/>
            <person name="Schneider K.L."/>
            <person name="Schwartz D.C."/>
            <person name="Sharma A."/>
            <person name="Soderlund C."/>
            <person name="Springer N.M."/>
            <person name="Sun Q."/>
            <person name="Wang H."/>
            <person name="Waterman M."/>
            <person name="Westerman R."/>
            <person name="Wolfgruber T.K."/>
            <person name="Yang L."/>
            <person name="Yu Y."/>
            <person name="Zhang L."/>
            <person name="Zhou S."/>
            <person name="Zhu Q."/>
            <person name="Bennetzen J.L."/>
            <person name="Dawe R.K."/>
            <person name="Jiang J."/>
            <person name="Jiang N."/>
            <person name="Presting G.G."/>
            <person name="Wessler S.R."/>
            <person name="Aluru S."/>
            <person name="Martienssen R.A."/>
            <person name="Clifton S.W."/>
            <person name="McCombie W.R."/>
            <person name="Wing R.A."/>
            <person name="Wilson R.K."/>
        </authorList>
    </citation>
    <scope>NUCLEOTIDE SEQUENCE [LARGE SCALE GENOMIC DNA]</scope>
    <source>
        <strain evidence="4">cv. B73</strain>
    </source>
</reference>
<dbReference type="Gene3D" id="2.40.100.10">
    <property type="entry name" value="Cyclophilin-like"/>
    <property type="match status" value="2"/>
</dbReference>
<dbReference type="AlphaFoldDB" id="A0A804PFA1"/>
<dbReference type="SUPFAM" id="SSF50891">
    <property type="entry name" value="Cyclophilin-like"/>
    <property type="match status" value="1"/>
</dbReference>
<dbReference type="PANTHER" id="PTHR11071">
    <property type="entry name" value="PEPTIDYL-PROLYL CIS-TRANS ISOMERASE"/>
    <property type="match status" value="1"/>
</dbReference>
<comment type="similarity">
    <text evidence="1">Belongs to the cyclophilin-type PPIase family.</text>
</comment>
<dbReference type="GO" id="GO:0016018">
    <property type="term" value="F:cyclosporin A binding"/>
    <property type="evidence" value="ECO:0000318"/>
    <property type="project" value="GO_Central"/>
</dbReference>
<dbReference type="SUPFAM" id="SSF49354">
    <property type="entry name" value="PapD-like"/>
    <property type="match status" value="1"/>
</dbReference>
<proteinExistence type="inferred from homology"/>
<dbReference type="FunFam" id="2.40.100.10:FF:000091">
    <property type="entry name" value="Peptidyl-prolyl cis-trans isomerase"/>
    <property type="match status" value="1"/>
</dbReference>
<name>A0A804PFA1_MAIZE</name>
<evidence type="ECO:0000313" key="3">
    <source>
        <dbReference type="EnsemblPlants" id="Zm00001eb233260_P001"/>
    </source>
</evidence>
<dbReference type="Proteomes" id="UP000007305">
    <property type="component" value="Chromosome 5"/>
</dbReference>
<dbReference type="Pfam" id="PF00635">
    <property type="entry name" value="Motile_Sperm"/>
    <property type="match status" value="1"/>
</dbReference>
<accession>A0A804PFA1</accession>
<dbReference type="InterPro" id="IPR008962">
    <property type="entry name" value="PapD-like_sf"/>
</dbReference>
<sequence>MASQGHRRKVPKLERSSTFFLPRLKVIRSLLPTRRRLRLDPPAKLYFPYEPGKQVRSAVRIKNISKSHVAFKTREPLRQQQIHFNGKEVEHREAQCRWGPTSDFLAFTSSRKIFLLLDTTQTSLGGAKARFPQYYEAYYELVSAGVQFSNRPNVLVTRAEVPVPETRTEPNNEKNFRALCTGEKGVGSNGKPLHYKGIPFHRIIPGFMIQGGDIVRGDDKGSESIYGGIFPDENFTVKHTHPGVTSWLDGEHVVFGRVIQGMDTVYAIEGGAGIYNGKPRKKAMITDAGEIPKEKWGDQEA</sequence>
<feature type="domain" description="PPIase cyclophilin-type" evidence="2">
    <location>
        <begin position="170"/>
        <end position="290"/>
    </location>
</feature>
<dbReference type="InterPro" id="IPR002130">
    <property type="entry name" value="Cyclophilin-type_PPIase_dom"/>
</dbReference>
<dbReference type="Gramene" id="Zm00001eb233260_T001">
    <property type="protein sequence ID" value="Zm00001eb233260_P001"/>
    <property type="gene ID" value="Zm00001eb233260"/>
</dbReference>
<dbReference type="GO" id="GO:0003755">
    <property type="term" value="F:peptidyl-prolyl cis-trans isomerase activity"/>
    <property type="evidence" value="ECO:0000318"/>
    <property type="project" value="GO_Central"/>
</dbReference>
<dbReference type="GO" id="GO:0006457">
    <property type="term" value="P:protein folding"/>
    <property type="evidence" value="ECO:0000318"/>
    <property type="project" value="GO_Central"/>
</dbReference>
<dbReference type="PROSITE" id="PS50072">
    <property type="entry name" value="CSA_PPIASE_2"/>
    <property type="match status" value="1"/>
</dbReference>
<reference evidence="3" key="2">
    <citation type="submission" date="2019-07" db="EMBL/GenBank/DDBJ databases">
        <authorList>
            <person name="Seetharam A."/>
            <person name="Woodhouse M."/>
            <person name="Cannon E."/>
        </authorList>
    </citation>
    <scope>NUCLEOTIDE SEQUENCE [LARGE SCALE GENOMIC DNA]</scope>
    <source>
        <strain evidence="3">cv. B73</strain>
    </source>
</reference>
<dbReference type="InterPro" id="IPR013783">
    <property type="entry name" value="Ig-like_fold"/>
</dbReference>
<protein>
    <recommendedName>
        <fullName evidence="2">PPIase cyclophilin-type domain-containing protein</fullName>
    </recommendedName>
</protein>
<reference evidence="3" key="3">
    <citation type="submission" date="2021-05" db="UniProtKB">
        <authorList>
            <consortium name="EnsemblPlants"/>
        </authorList>
    </citation>
    <scope>IDENTIFICATION</scope>
    <source>
        <strain evidence="3">cv. B73</strain>
    </source>
</reference>
<dbReference type="PANTHER" id="PTHR11071:SF449">
    <property type="entry name" value="PEPTIDYL-PROLYL CIS-TRANS ISOMERASE CYP21-1"/>
    <property type="match status" value="1"/>
</dbReference>